<dbReference type="SUPFAM" id="SSF48498">
    <property type="entry name" value="Tetracyclin repressor-like, C-terminal domain"/>
    <property type="match status" value="1"/>
</dbReference>
<dbReference type="InterPro" id="IPR001647">
    <property type="entry name" value="HTH_TetR"/>
</dbReference>
<accession>A0ABW4TSR4</accession>
<keyword evidence="1 2" id="KW-0238">DNA-binding</keyword>
<evidence type="ECO:0000313" key="5">
    <source>
        <dbReference type="EMBL" id="MFD1949712.1"/>
    </source>
</evidence>
<keyword evidence="6" id="KW-1185">Reference proteome</keyword>
<dbReference type="SUPFAM" id="SSF46689">
    <property type="entry name" value="Homeodomain-like"/>
    <property type="match status" value="1"/>
</dbReference>
<organism evidence="5 6">
    <name type="scientific">Sphingomonas arantia</name>
    <dbReference type="NCBI Taxonomy" id="1460676"/>
    <lineage>
        <taxon>Bacteria</taxon>
        <taxon>Pseudomonadati</taxon>
        <taxon>Pseudomonadota</taxon>
        <taxon>Alphaproteobacteria</taxon>
        <taxon>Sphingomonadales</taxon>
        <taxon>Sphingomonadaceae</taxon>
        <taxon>Sphingomonas</taxon>
    </lineage>
</organism>
<dbReference type="PANTHER" id="PTHR30055">
    <property type="entry name" value="HTH-TYPE TRANSCRIPTIONAL REGULATOR RUTR"/>
    <property type="match status" value="1"/>
</dbReference>
<dbReference type="EMBL" id="JBHUGS010000001">
    <property type="protein sequence ID" value="MFD1949712.1"/>
    <property type="molecule type" value="Genomic_DNA"/>
</dbReference>
<evidence type="ECO:0000256" key="1">
    <source>
        <dbReference type="ARBA" id="ARBA00023125"/>
    </source>
</evidence>
<dbReference type="InterPro" id="IPR050109">
    <property type="entry name" value="HTH-type_TetR-like_transc_reg"/>
</dbReference>
<dbReference type="PRINTS" id="PR00455">
    <property type="entry name" value="HTHTETR"/>
</dbReference>
<dbReference type="Gene3D" id="1.10.10.60">
    <property type="entry name" value="Homeodomain-like"/>
    <property type="match status" value="1"/>
</dbReference>
<dbReference type="InterPro" id="IPR009057">
    <property type="entry name" value="Homeodomain-like_sf"/>
</dbReference>
<evidence type="ECO:0000313" key="6">
    <source>
        <dbReference type="Proteomes" id="UP001597400"/>
    </source>
</evidence>
<protein>
    <submittedName>
        <fullName evidence="5">TetR/AcrR family transcriptional regulator</fullName>
    </submittedName>
</protein>
<dbReference type="InterPro" id="IPR039536">
    <property type="entry name" value="TetR_C_Proteobacteria"/>
</dbReference>
<dbReference type="Pfam" id="PF00440">
    <property type="entry name" value="TetR_N"/>
    <property type="match status" value="1"/>
</dbReference>
<feature type="region of interest" description="Disordered" evidence="3">
    <location>
        <begin position="1"/>
        <end position="20"/>
    </location>
</feature>
<evidence type="ECO:0000256" key="2">
    <source>
        <dbReference type="PROSITE-ProRule" id="PRU00335"/>
    </source>
</evidence>
<evidence type="ECO:0000256" key="3">
    <source>
        <dbReference type="SAM" id="MobiDB-lite"/>
    </source>
</evidence>
<name>A0ABW4TSR4_9SPHN</name>
<dbReference type="Pfam" id="PF14246">
    <property type="entry name" value="TetR_C_7"/>
    <property type="match status" value="1"/>
</dbReference>
<evidence type="ECO:0000259" key="4">
    <source>
        <dbReference type="PROSITE" id="PS50977"/>
    </source>
</evidence>
<feature type="domain" description="HTH tetR-type" evidence="4">
    <location>
        <begin position="18"/>
        <end position="78"/>
    </location>
</feature>
<proteinExistence type="predicted"/>
<dbReference type="PANTHER" id="PTHR30055:SF119">
    <property type="entry name" value="NALC"/>
    <property type="match status" value="1"/>
</dbReference>
<feature type="DNA-binding region" description="H-T-H motif" evidence="2">
    <location>
        <begin position="41"/>
        <end position="60"/>
    </location>
</feature>
<reference evidence="6" key="1">
    <citation type="journal article" date="2019" name="Int. J. Syst. Evol. Microbiol.">
        <title>The Global Catalogue of Microorganisms (GCM) 10K type strain sequencing project: providing services to taxonomists for standard genome sequencing and annotation.</title>
        <authorList>
            <consortium name="The Broad Institute Genomics Platform"/>
            <consortium name="The Broad Institute Genome Sequencing Center for Infectious Disease"/>
            <person name="Wu L."/>
            <person name="Ma J."/>
        </authorList>
    </citation>
    <scope>NUCLEOTIDE SEQUENCE [LARGE SCALE GENOMIC DNA]</scope>
    <source>
        <strain evidence="6">CGMCC 1.12702</strain>
    </source>
</reference>
<dbReference type="InterPro" id="IPR036271">
    <property type="entry name" value="Tet_transcr_reg_TetR-rel_C_sf"/>
</dbReference>
<dbReference type="PROSITE" id="PS50977">
    <property type="entry name" value="HTH_TETR_2"/>
    <property type="match status" value="1"/>
</dbReference>
<sequence>MEKTASERPVGRRESNKQDRRQAIIEAARRAFLDDGYAATSMSGLLKTLGGSKATLWSYFRSKEELFAAVIEDLTSAFSAELEGGLQKPADLERTLSVFCACFMETTALPDTVAAWRLIVGESGRFPELGRIFYEQAAMRIETALANYLRDQVAAGRLRDENTVRMAQTLIGFCANRQNKRLWGVEPTDEDGVDADAVRFTRYFLRLFETDRS</sequence>
<gene>
    <name evidence="5" type="ORF">ACFSGX_02880</name>
</gene>
<dbReference type="Gene3D" id="1.10.357.10">
    <property type="entry name" value="Tetracycline Repressor, domain 2"/>
    <property type="match status" value="1"/>
</dbReference>
<dbReference type="RefSeq" id="WP_380927328.1">
    <property type="nucleotide sequence ID" value="NZ_JBHUGS010000001.1"/>
</dbReference>
<comment type="caution">
    <text evidence="5">The sequence shown here is derived from an EMBL/GenBank/DDBJ whole genome shotgun (WGS) entry which is preliminary data.</text>
</comment>
<dbReference type="Proteomes" id="UP001597400">
    <property type="component" value="Unassembled WGS sequence"/>
</dbReference>